<feature type="transmembrane region" description="Helical" evidence="8">
    <location>
        <begin position="390"/>
        <end position="413"/>
    </location>
</feature>
<evidence type="ECO:0000256" key="8">
    <source>
        <dbReference type="SAM" id="Phobius"/>
    </source>
</evidence>
<dbReference type="Pfam" id="PF19055">
    <property type="entry name" value="ABC2_membrane_7"/>
    <property type="match status" value="1"/>
</dbReference>
<dbReference type="OrthoDB" id="66620at2759"/>
<dbReference type="Pfam" id="PF01061">
    <property type="entry name" value="ABC2_membrane"/>
    <property type="match status" value="1"/>
</dbReference>
<dbReference type="GO" id="GO:0016020">
    <property type="term" value="C:membrane"/>
    <property type="evidence" value="ECO:0007669"/>
    <property type="project" value="UniProtKB-SubCell"/>
</dbReference>
<dbReference type="InterPro" id="IPR003593">
    <property type="entry name" value="AAA+_ATPase"/>
</dbReference>
<feature type="transmembrane region" description="Helical" evidence="8">
    <location>
        <begin position="506"/>
        <end position="531"/>
    </location>
</feature>
<dbReference type="SUPFAM" id="SSF52540">
    <property type="entry name" value="P-loop containing nucleoside triphosphate hydrolases"/>
    <property type="match status" value="1"/>
</dbReference>
<evidence type="ECO:0000256" key="6">
    <source>
        <dbReference type="ARBA" id="ARBA00022989"/>
    </source>
</evidence>
<dbReference type="GO" id="GO:0016887">
    <property type="term" value="F:ATP hydrolysis activity"/>
    <property type="evidence" value="ECO:0007669"/>
    <property type="project" value="InterPro"/>
</dbReference>
<keyword evidence="3 8" id="KW-0812">Transmembrane</keyword>
<dbReference type="SMART" id="SM00382">
    <property type="entry name" value="AAA"/>
    <property type="match status" value="1"/>
</dbReference>
<dbReference type="InterPro" id="IPR013525">
    <property type="entry name" value="ABC2_TM"/>
</dbReference>
<keyword evidence="2" id="KW-0813">Transport</keyword>
<dbReference type="InterPro" id="IPR050352">
    <property type="entry name" value="ABCG_transporters"/>
</dbReference>
<evidence type="ECO:0000256" key="7">
    <source>
        <dbReference type="ARBA" id="ARBA00023136"/>
    </source>
</evidence>
<feature type="transmembrane region" description="Helical" evidence="8">
    <location>
        <begin position="433"/>
        <end position="460"/>
    </location>
</feature>
<dbReference type="InterPro" id="IPR017871">
    <property type="entry name" value="ABC_transporter-like_CS"/>
</dbReference>
<comment type="caution">
    <text evidence="10">The sequence shown here is derived from an EMBL/GenBank/DDBJ whole genome shotgun (WGS) entry which is preliminary data.</text>
</comment>
<feature type="transmembrane region" description="Helical" evidence="8">
    <location>
        <begin position="582"/>
        <end position="604"/>
    </location>
</feature>
<dbReference type="Proteomes" id="UP000187455">
    <property type="component" value="Unassembled WGS sequence"/>
</dbReference>
<dbReference type="PROSITE" id="PS50893">
    <property type="entry name" value="ABC_TRANSPORTER_2"/>
    <property type="match status" value="1"/>
</dbReference>
<evidence type="ECO:0000256" key="1">
    <source>
        <dbReference type="ARBA" id="ARBA00004141"/>
    </source>
</evidence>
<protein>
    <submittedName>
        <fullName evidence="10">ABC transporter G family member 7</fullName>
    </submittedName>
</protein>
<dbReference type="GO" id="GO:0005524">
    <property type="term" value="F:ATP binding"/>
    <property type="evidence" value="ECO:0007669"/>
    <property type="project" value="UniProtKB-KW"/>
</dbReference>
<dbReference type="Pfam" id="PF00005">
    <property type="entry name" value="ABC_tran"/>
    <property type="match status" value="1"/>
</dbReference>
<feature type="transmembrane region" description="Helical" evidence="8">
    <location>
        <begin position="356"/>
        <end position="378"/>
    </location>
</feature>
<evidence type="ECO:0000256" key="4">
    <source>
        <dbReference type="ARBA" id="ARBA00022741"/>
    </source>
</evidence>
<dbReference type="InterPro" id="IPR043926">
    <property type="entry name" value="ABCG_dom"/>
</dbReference>
<evidence type="ECO:0000256" key="2">
    <source>
        <dbReference type="ARBA" id="ARBA00022448"/>
    </source>
</evidence>
<evidence type="ECO:0000313" key="11">
    <source>
        <dbReference type="Proteomes" id="UP000187455"/>
    </source>
</evidence>
<organism evidence="10 11">
    <name type="scientific">Smittium mucronatum</name>
    <dbReference type="NCBI Taxonomy" id="133383"/>
    <lineage>
        <taxon>Eukaryota</taxon>
        <taxon>Fungi</taxon>
        <taxon>Fungi incertae sedis</taxon>
        <taxon>Zoopagomycota</taxon>
        <taxon>Kickxellomycotina</taxon>
        <taxon>Harpellomycetes</taxon>
        <taxon>Harpellales</taxon>
        <taxon>Legeriomycetaceae</taxon>
        <taxon>Smittium</taxon>
    </lineage>
</organism>
<keyword evidence="4" id="KW-0547">Nucleotide-binding</keyword>
<proteinExistence type="predicted"/>
<gene>
    <name evidence="10" type="ORF">AYI68_g1468</name>
</gene>
<sequence>MRTLEFKDVGFSVKIGKGKDATYKDILSNINGTVKSGELVAIIGSSGAGKTTLLNVLSGRILGGTVTGDILFNGEKRDKKSFKRDVAYVEQDDLLFGTLTTKETLSYAADFRLHSSEYSADKKAERVKEVMKHLRLTKAENTLIGFEGHKGLSGGERKRVSIGVEIVTDPKMIMLDEPTSGLDSNSSEVIVKLMKNIAVKKNLICMSSIHQPSSKIFYTFDKVILLAPGGVVYFGSTRDVLEYFSSIGFENPPLENPADFLIDIMTIDYENEENLQISLDRVELLKRSWSEYVSNNGDEYKSNTSIGNSLASYNPGLSEPKETTIDEPTEVWKNPWLAEFYTLLSRSWLRQRRDKSYMYATAFSAVFVVVLIGFTFFRKATGFSEAQNKLGLIFLLIVNCVFPVAMPVVPVLIEERGIMTRERASGSYRMSTFLLSTICTQVPLALVSNLASLTGIYFIGKLQYHTGKFFTFFAIYSVVILNSLGVALVFSSISPNVQVAAMFTPLFLTVFVIYGGSLVNAVAVTPILSWIRYIDYIYFSFTAALQNEMGGLVFDCSTNTSGTCYPTGESVVLSFNLNLRTIWESFFICLGMAIFYYLLAYWILRFRTKPKYILA</sequence>
<dbReference type="STRING" id="133383.A0A1R0H5A7"/>
<keyword evidence="6 8" id="KW-1133">Transmembrane helix</keyword>
<reference evidence="10 11" key="1">
    <citation type="journal article" date="2016" name="Mol. Biol. Evol.">
        <title>Genome-Wide Survey of Gut Fungi (Harpellales) Reveals the First Horizontally Transferred Ubiquitin Gene from a Mosquito Host.</title>
        <authorList>
            <person name="Wang Y."/>
            <person name="White M.M."/>
            <person name="Kvist S."/>
            <person name="Moncalvo J.M."/>
        </authorList>
    </citation>
    <scope>NUCLEOTIDE SEQUENCE [LARGE SCALE GENOMIC DNA]</scope>
    <source>
        <strain evidence="10 11">ALG-7-W6</strain>
    </source>
</reference>
<feature type="transmembrane region" description="Helical" evidence="8">
    <location>
        <begin position="472"/>
        <end position="494"/>
    </location>
</feature>
<evidence type="ECO:0000259" key="9">
    <source>
        <dbReference type="PROSITE" id="PS50893"/>
    </source>
</evidence>
<accession>A0A1R0H5A7</accession>
<dbReference type="Gene3D" id="3.40.50.300">
    <property type="entry name" value="P-loop containing nucleotide triphosphate hydrolases"/>
    <property type="match status" value="1"/>
</dbReference>
<dbReference type="GO" id="GO:0140359">
    <property type="term" value="F:ABC-type transporter activity"/>
    <property type="evidence" value="ECO:0007669"/>
    <property type="project" value="InterPro"/>
</dbReference>
<comment type="subcellular location">
    <subcellularLocation>
        <location evidence="1">Membrane</location>
        <topology evidence="1">Multi-pass membrane protein</topology>
    </subcellularLocation>
</comment>
<evidence type="ECO:0000313" key="10">
    <source>
        <dbReference type="EMBL" id="OLY84370.1"/>
    </source>
</evidence>
<evidence type="ECO:0000256" key="5">
    <source>
        <dbReference type="ARBA" id="ARBA00022840"/>
    </source>
</evidence>
<dbReference type="PROSITE" id="PS00211">
    <property type="entry name" value="ABC_TRANSPORTER_1"/>
    <property type="match status" value="1"/>
</dbReference>
<dbReference type="PANTHER" id="PTHR48041:SF122">
    <property type="entry name" value="ABC TRANSPORTER DOMAIN-CONTAINING PROTEIN"/>
    <property type="match status" value="1"/>
</dbReference>
<keyword evidence="7 8" id="KW-0472">Membrane</keyword>
<dbReference type="InterPro" id="IPR027417">
    <property type="entry name" value="P-loop_NTPase"/>
</dbReference>
<evidence type="ECO:0000256" key="3">
    <source>
        <dbReference type="ARBA" id="ARBA00022692"/>
    </source>
</evidence>
<name>A0A1R0H5A7_9FUNG</name>
<feature type="domain" description="ABC transporter" evidence="9">
    <location>
        <begin position="4"/>
        <end position="253"/>
    </location>
</feature>
<dbReference type="InterPro" id="IPR003439">
    <property type="entry name" value="ABC_transporter-like_ATP-bd"/>
</dbReference>
<dbReference type="PANTHER" id="PTHR48041">
    <property type="entry name" value="ABC TRANSPORTER G FAMILY MEMBER 28"/>
    <property type="match status" value="1"/>
</dbReference>
<dbReference type="AlphaFoldDB" id="A0A1R0H5A7"/>
<keyword evidence="5" id="KW-0067">ATP-binding</keyword>
<dbReference type="EMBL" id="LSSL01000524">
    <property type="protein sequence ID" value="OLY84370.1"/>
    <property type="molecule type" value="Genomic_DNA"/>
</dbReference>
<keyword evidence="11" id="KW-1185">Reference proteome</keyword>